<feature type="compositionally biased region" description="Basic and acidic residues" evidence="1">
    <location>
        <begin position="74"/>
        <end position="90"/>
    </location>
</feature>
<gene>
    <name evidence="2" type="ORF">SAMN04489751_0421</name>
</gene>
<evidence type="ECO:0000313" key="2">
    <source>
        <dbReference type="EMBL" id="SDR77866.1"/>
    </source>
</evidence>
<dbReference type="EMBL" id="LT629739">
    <property type="protein sequence ID" value="SDR77866.1"/>
    <property type="molecule type" value="Genomic_DNA"/>
</dbReference>
<protein>
    <submittedName>
        <fullName evidence="2">Uncharacterized protein</fullName>
    </submittedName>
</protein>
<name>A0A1H1LTJ6_BRESA</name>
<reference evidence="2" key="1">
    <citation type="submission" date="2016-10" db="EMBL/GenBank/DDBJ databases">
        <authorList>
            <person name="Varghese N."/>
            <person name="Submissions S."/>
        </authorList>
    </citation>
    <scope>NUCLEOTIDE SEQUENCE [LARGE SCALE GENOMIC DNA]</scope>
    <source>
        <strain evidence="2">DSM 22082</strain>
    </source>
</reference>
<dbReference type="AlphaFoldDB" id="A0A1H1LTJ6"/>
<proteinExistence type="predicted"/>
<organism evidence="2 3">
    <name type="scientific">Brevibacterium sandarakinum</name>
    <dbReference type="NCBI Taxonomy" id="629680"/>
    <lineage>
        <taxon>Bacteria</taxon>
        <taxon>Bacillati</taxon>
        <taxon>Actinomycetota</taxon>
        <taxon>Actinomycetes</taxon>
        <taxon>Micrococcales</taxon>
        <taxon>Brevibacteriaceae</taxon>
        <taxon>Brevibacterium</taxon>
    </lineage>
</organism>
<keyword evidence="3" id="KW-1185">Reference proteome</keyword>
<accession>A0A1H1LTJ6</accession>
<evidence type="ECO:0000313" key="3">
    <source>
        <dbReference type="Proteomes" id="UP000199700"/>
    </source>
</evidence>
<sequence>MRAKYDLHNARCWDMNDDQNLQKKADEINSKLDEVASKASGPDVSYGSTPGYVQDNVEEDAQAAAEDEGVTLYRHPDGSHEAVDESKMAPEIDSDG</sequence>
<dbReference type="Proteomes" id="UP000199700">
    <property type="component" value="Chromosome"/>
</dbReference>
<evidence type="ECO:0000256" key="1">
    <source>
        <dbReference type="SAM" id="MobiDB-lite"/>
    </source>
</evidence>
<feature type="region of interest" description="Disordered" evidence="1">
    <location>
        <begin position="73"/>
        <end position="96"/>
    </location>
</feature>